<name>A0ABV2LUK2_9FLAO</name>
<organism evidence="8 9">
    <name type="scientific">Moheibacter stercoris</name>
    <dbReference type="NCBI Taxonomy" id="1628251"/>
    <lineage>
        <taxon>Bacteria</taxon>
        <taxon>Pseudomonadati</taxon>
        <taxon>Bacteroidota</taxon>
        <taxon>Flavobacteriia</taxon>
        <taxon>Flavobacteriales</taxon>
        <taxon>Weeksellaceae</taxon>
        <taxon>Moheibacter</taxon>
    </lineage>
</organism>
<evidence type="ECO:0000313" key="8">
    <source>
        <dbReference type="EMBL" id="MET3732238.1"/>
    </source>
</evidence>
<proteinExistence type="inferred from homology"/>
<dbReference type="InterPro" id="IPR033985">
    <property type="entry name" value="SusD-like_N"/>
</dbReference>
<evidence type="ECO:0000256" key="5">
    <source>
        <dbReference type="ARBA" id="ARBA00023237"/>
    </source>
</evidence>
<dbReference type="InterPro" id="IPR011990">
    <property type="entry name" value="TPR-like_helical_dom_sf"/>
</dbReference>
<dbReference type="SUPFAM" id="SSF48452">
    <property type="entry name" value="TPR-like"/>
    <property type="match status" value="1"/>
</dbReference>
<gene>
    <name evidence="8" type="ORF">ABID46_001827</name>
</gene>
<evidence type="ECO:0000256" key="2">
    <source>
        <dbReference type="ARBA" id="ARBA00006275"/>
    </source>
</evidence>
<comment type="caution">
    <text evidence="8">The sequence shown here is derived from an EMBL/GenBank/DDBJ whole genome shotgun (WGS) entry which is preliminary data.</text>
</comment>
<keyword evidence="9" id="KW-1185">Reference proteome</keyword>
<feature type="domain" description="SusD-like N-terminal" evidence="7">
    <location>
        <begin position="35"/>
        <end position="220"/>
    </location>
</feature>
<dbReference type="EMBL" id="JBEPMO010000010">
    <property type="protein sequence ID" value="MET3732238.1"/>
    <property type="molecule type" value="Genomic_DNA"/>
</dbReference>
<evidence type="ECO:0000259" key="6">
    <source>
        <dbReference type="Pfam" id="PF07980"/>
    </source>
</evidence>
<dbReference type="Pfam" id="PF14322">
    <property type="entry name" value="SusD-like_3"/>
    <property type="match status" value="1"/>
</dbReference>
<sequence>MKKILLTVLAVFSLQFMNSCSDEELDIVPSYLDTLDSIDTEEKLQQFLNGAYLRTTSVSAFGAEALFFGDLLSDQMFASSYLNTSNFNYNMYVNDFSIYGTLYAAILNCNLVINNTLVESNPNVERIKAEAKILRGFLYLHLINSYAATPSSGVNQEFGVPIMIGDYDVTAQPARNTVDEVYAQIISDLEAGVAGAYDAPEYKNYLSKTAAKLLLSRAYLTRKAPGDAERALQYASEIVNNSPSVFAPISSENYVDYFNHLESAKTENQPETIWELDLTTNNASSSGIGSNLSLASYYERIGTRRSFLFTQTFHNSFADTDVRKGLFTSQGVPATDDPKGLWTTKWTRNSEAGPFLRDIKILRFAEAQLNRIEALYLTGQNAQALAELNAFAASRGGSAYSGSDLLNDILTERYKEFFAEGHRFYDLKRHNLPIVRTTNCTVCSLPAGDLRFVFPMDEGVLNANSNLTQYPGY</sequence>
<reference evidence="8 9" key="1">
    <citation type="submission" date="2024-06" db="EMBL/GenBank/DDBJ databases">
        <title>Genomic Encyclopedia of Type Strains, Phase IV (KMG-IV): sequencing the most valuable type-strain genomes for metagenomic binning, comparative biology and taxonomic classification.</title>
        <authorList>
            <person name="Goeker M."/>
        </authorList>
    </citation>
    <scope>NUCLEOTIDE SEQUENCE [LARGE SCALE GENOMIC DNA]</scope>
    <source>
        <strain evidence="8 9">DSM 29388</strain>
    </source>
</reference>
<feature type="domain" description="RagB/SusD" evidence="6">
    <location>
        <begin position="336"/>
        <end position="473"/>
    </location>
</feature>
<dbReference type="CDD" id="cd08977">
    <property type="entry name" value="SusD"/>
    <property type="match status" value="1"/>
</dbReference>
<evidence type="ECO:0000313" key="9">
    <source>
        <dbReference type="Proteomes" id="UP001549146"/>
    </source>
</evidence>
<evidence type="ECO:0000256" key="3">
    <source>
        <dbReference type="ARBA" id="ARBA00022729"/>
    </source>
</evidence>
<protein>
    <recommendedName>
        <fullName evidence="10">SusD family protein</fullName>
    </recommendedName>
</protein>
<keyword evidence="3" id="KW-0732">Signal</keyword>
<evidence type="ECO:0008006" key="10">
    <source>
        <dbReference type="Google" id="ProtNLM"/>
    </source>
</evidence>
<keyword evidence="4" id="KW-0472">Membrane</keyword>
<keyword evidence="5" id="KW-0998">Cell outer membrane</keyword>
<dbReference type="Gene3D" id="1.25.40.900">
    <property type="match status" value="1"/>
</dbReference>
<dbReference type="Gene3D" id="2.20.20.130">
    <property type="match status" value="1"/>
</dbReference>
<comment type="similarity">
    <text evidence="2">Belongs to the SusD family.</text>
</comment>
<evidence type="ECO:0000256" key="1">
    <source>
        <dbReference type="ARBA" id="ARBA00004442"/>
    </source>
</evidence>
<evidence type="ECO:0000256" key="4">
    <source>
        <dbReference type="ARBA" id="ARBA00023136"/>
    </source>
</evidence>
<dbReference type="Pfam" id="PF07980">
    <property type="entry name" value="SusD_RagB"/>
    <property type="match status" value="1"/>
</dbReference>
<accession>A0ABV2LUK2</accession>
<comment type="subcellular location">
    <subcellularLocation>
        <location evidence="1">Cell outer membrane</location>
    </subcellularLocation>
</comment>
<dbReference type="InterPro" id="IPR012944">
    <property type="entry name" value="SusD_RagB_dom"/>
</dbReference>
<dbReference type="Gene3D" id="1.25.40.390">
    <property type="match status" value="1"/>
</dbReference>
<dbReference type="RefSeq" id="WP_354509278.1">
    <property type="nucleotide sequence ID" value="NZ_JBEPMO010000010.1"/>
</dbReference>
<evidence type="ECO:0000259" key="7">
    <source>
        <dbReference type="Pfam" id="PF14322"/>
    </source>
</evidence>
<dbReference type="Proteomes" id="UP001549146">
    <property type="component" value="Unassembled WGS sequence"/>
</dbReference>